<keyword evidence="1" id="KW-0732">Signal</keyword>
<proteinExistence type="predicted"/>
<dbReference type="RefSeq" id="WP_176004932.1">
    <property type="nucleotide sequence ID" value="NZ_JABWMI010000006.1"/>
</dbReference>
<organism evidence="2 3">
    <name type="scientific">Flavobacterium agri</name>
    <dbReference type="NCBI Taxonomy" id="2743471"/>
    <lineage>
        <taxon>Bacteria</taxon>
        <taxon>Pseudomonadati</taxon>
        <taxon>Bacteroidota</taxon>
        <taxon>Flavobacteriia</taxon>
        <taxon>Flavobacteriales</taxon>
        <taxon>Flavobacteriaceae</taxon>
        <taxon>Flavobacterium</taxon>
    </lineage>
</organism>
<evidence type="ECO:0008006" key="4">
    <source>
        <dbReference type="Google" id="ProtNLM"/>
    </source>
</evidence>
<evidence type="ECO:0000313" key="3">
    <source>
        <dbReference type="Proteomes" id="UP000535020"/>
    </source>
</evidence>
<accession>A0A7Y8Y047</accession>
<comment type="caution">
    <text evidence="2">The sequence shown here is derived from an EMBL/GenBank/DDBJ whole genome shotgun (WGS) entry which is preliminary data.</text>
</comment>
<sequence length="413" mass="47074">MRNFILLFTTLAVSFTSFAQENLIEDAVPYRKGEKWGYADPKTGKLLSEVIYDSVGRTEHWKRAVFYRNEKAGILFSSNPETPAKEFVPAEYDNAYRHYNGYLLSKKGGGDSYIDMKGKMLAENQKDVHGEHSREGNQIEILVVEGNEPFSSGIIDLRSGEYIIPKQYDIQHISYETVKEYDKKLGKLVQSFLIRDKSKKYFALDLYFKPIPVEFTPTEKNTNRGLYGSTSVHASVAYKENAKSFLRNCSADAGEFKSPEKKKYTFDGYCFADFKRIVNIKTHEFGVVKTANGQHKVLVEPIYDNVFVCERWNEPAQFIVMKNGKFGLRSESAEILPIVYDEILTGDQAVMARKGKTTRFLMNYYKNPAQADVDDVAEAIEANRDNGLVIILITKTDGSHFYMASNGKVFYEP</sequence>
<name>A0A7Y8Y047_9FLAO</name>
<feature type="signal peptide" evidence="1">
    <location>
        <begin position="1"/>
        <end position="19"/>
    </location>
</feature>
<dbReference type="Proteomes" id="UP000535020">
    <property type="component" value="Unassembled WGS sequence"/>
</dbReference>
<reference evidence="2 3" key="1">
    <citation type="submission" date="2020-07" db="EMBL/GenBank/DDBJ databases">
        <authorList>
            <person name="Sun Q."/>
        </authorList>
    </citation>
    <scope>NUCLEOTIDE SEQUENCE [LARGE SCALE GENOMIC DNA]</scope>
    <source>
        <strain evidence="2 3">MAH-1</strain>
    </source>
</reference>
<protein>
    <recommendedName>
        <fullName evidence="4">WG containing repeat-containing protein</fullName>
    </recommendedName>
</protein>
<feature type="chain" id="PRO_5030931593" description="WG containing repeat-containing protein" evidence="1">
    <location>
        <begin position="20"/>
        <end position="413"/>
    </location>
</feature>
<gene>
    <name evidence="2" type="ORF">HZF10_04185</name>
</gene>
<evidence type="ECO:0000256" key="1">
    <source>
        <dbReference type="SAM" id="SignalP"/>
    </source>
</evidence>
<dbReference type="AlphaFoldDB" id="A0A7Y8Y047"/>
<evidence type="ECO:0000313" key="2">
    <source>
        <dbReference type="EMBL" id="NYA70107.1"/>
    </source>
</evidence>
<keyword evidence="3" id="KW-1185">Reference proteome</keyword>
<dbReference type="EMBL" id="JACBJI010000002">
    <property type="protein sequence ID" value="NYA70107.1"/>
    <property type="molecule type" value="Genomic_DNA"/>
</dbReference>